<keyword evidence="3" id="KW-1185">Reference proteome</keyword>
<dbReference type="AlphaFoldDB" id="A0A183AG19"/>
<evidence type="ECO:0000313" key="2">
    <source>
        <dbReference type="EMBL" id="VDP76874.1"/>
    </source>
</evidence>
<organism evidence="4">
    <name type="scientific">Echinostoma caproni</name>
    <dbReference type="NCBI Taxonomy" id="27848"/>
    <lineage>
        <taxon>Eukaryota</taxon>
        <taxon>Metazoa</taxon>
        <taxon>Spiralia</taxon>
        <taxon>Lophotrochozoa</taxon>
        <taxon>Platyhelminthes</taxon>
        <taxon>Trematoda</taxon>
        <taxon>Digenea</taxon>
        <taxon>Plagiorchiida</taxon>
        <taxon>Echinostomata</taxon>
        <taxon>Echinostomatoidea</taxon>
        <taxon>Echinostomatidae</taxon>
        <taxon>Echinostoma</taxon>
    </lineage>
</organism>
<dbReference type="WBParaSite" id="ECPE_0000591701-mRNA-1">
    <property type="protein sequence ID" value="ECPE_0000591701-mRNA-1"/>
    <property type="gene ID" value="ECPE_0000591701"/>
</dbReference>
<proteinExistence type="predicted"/>
<evidence type="ECO:0000313" key="4">
    <source>
        <dbReference type="WBParaSite" id="ECPE_0000591701-mRNA-1"/>
    </source>
</evidence>
<feature type="region of interest" description="Disordered" evidence="1">
    <location>
        <begin position="23"/>
        <end position="43"/>
    </location>
</feature>
<protein>
    <submittedName>
        <fullName evidence="4">Cwf21 domain-containing protein</fullName>
    </submittedName>
</protein>
<sequence>MIGSAAEGPSGIAGRVLQARKASHQVKVQSRRDGFSPTVKNEKTQEQINMEFEAELKRLRERERRTLLRCAAKGIGGPTDERESVTSESEDYVSRGSRSPGDIGAQLGRLRVNKGEHSCSSDLEEDSSSDDDPGDS</sequence>
<feature type="region of interest" description="Disordered" evidence="1">
    <location>
        <begin position="70"/>
        <end position="136"/>
    </location>
</feature>
<name>A0A183AG19_9TREM</name>
<evidence type="ECO:0000313" key="3">
    <source>
        <dbReference type="Proteomes" id="UP000272942"/>
    </source>
</evidence>
<evidence type="ECO:0000256" key="1">
    <source>
        <dbReference type="SAM" id="MobiDB-lite"/>
    </source>
</evidence>
<reference evidence="4" key="1">
    <citation type="submission" date="2016-06" db="UniProtKB">
        <authorList>
            <consortium name="WormBaseParasite"/>
        </authorList>
    </citation>
    <scope>IDENTIFICATION</scope>
</reference>
<feature type="compositionally biased region" description="Acidic residues" evidence="1">
    <location>
        <begin position="122"/>
        <end position="136"/>
    </location>
</feature>
<dbReference type="Proteomes" id="UP000272942">
    <property type="component" value="Unassembled WGS sequence"/>
</dbReference>
<dbReference type="EMBL" id="UZAN01042821">
    <property type="protein sequence ID" value="VDP76874.1"/>
    <property type="molecule type" value="Genomic_DNA"/>
</dbReference>
<accession>A0A183AG19</accession>
<reference evidence="2 3" key="2">
    <citation type="submission" date="2018-11" db="EMBL/GenBank/DDBJ databases">
        <authorList>
            <consortium name="Pathogen Informatics"/>
        </authorList>
    </citation>
    <scope>NUCLEOTIDE SEQUENCE [LARGE SCALE GENOMIC DNA]</scope>
    <source>
        <strain evidence="2 3">Egypt</strain>
    </source>
</reference>
<gene>
    <name evidence="2" type="ORF">ECPE_LOCUS5904</name>
</gene>
<feature type="compositionally biased region" description="Basic and acidic residues" evidence="1">
    <location>
        <begin position="30"/>
        <end position="43"/>
    </location>
</feature>